<dbReference type="RefSeq" id="WP_184804826.1">
    <property type="nucleotide sequence ID" value="NZ_JACIIZ010000013.1"/>
</dbReference>
<keyword evidence="3" id="KW-1185">Reference proteome</keyword>
<organism evidence="2 3">
    <name type="scientific">Nitrospirillum iridis</name>
    <dbReference type="NCBI Taxonomy" id="765888"/>
    <lineage>
        <taxon>Bacteria</taxon>
        <taxon>Pseudomonadati</taxon>
        <taxon>Pseudomonadota</taxon>
        <taxon>Alphaproteobacteria</taxon>
        <taxon>Rhodospirillales</taxon>
        <taxon>Azospirillaceae</taxon>
        <taxon>Nitrospirillum</taxon>
    </lineage>
</organism>
<dbReference type="Gene3D" id="3.90.1340.10">
    <property type="entry name" value="Phage tail collar domain"/>
    <property type="match status" value="1"/>
</dbReference>
<accession>A0A7X0B0U9</accession>
<name>A0A7X0B0U9_9PROT</name>
<evidence type="ECO:0000259" key="1">
    <source>
        <dbReference type="Pfam" id="PF07484"/>
    </source>
</evidence>
<reference evidence="2 3" key="1">
    <citation type="submission" date="2020-08" db="EMBL/GenBank/DDBJ databases">
        <title>Genomic Encyclopedia of Type Strains, Phase IV (KMG-IV): sequencing the most valuable type-strain genomes for metagenomic binning, comparative biology and taxonomic classification.</title>
        <authorList>
            <person name="Goeker M."/>
        </authorList>
    </citation>
    <scope>NUCLEOTIDE SEQUENCE [LARGE SCALE GENOMIC DNA]</scope>
    <source>
        <strain evidence="2 3">DSM 22198</strain>
    </source>
</reference>
<dbReference type="Proteomes" id="UP000539175">
    <property type="component" value="Unassembled WGS sequence"/>
</dbReference>
<gene>
    <name evidence="2" type="ORF">FHS74_004290</name>
</gene>
<dbReference type="Pfam" id="PF07484">
    <property type="entry name" value="Collar"/>
    <property type="match status" value="1"/>
</dbReference>
<feature type="domain" description="Phage tail collar" evidence="1">
    <location>
        <begin position="6"/>
        <end position="62"/>
    </location>
</feature>
<dbReference type="AlphaFoldDB" id="A0A7X0B0U9"/>
<dbReference type="InterPro" id="IPR011083">
    <property type="entry name" value="Phage_tail_collar_dom"/>
</dbReference>
<comment type="caution">
    <text evidence="2">The sequence shown here is derived from an EMBL/GenBank/DDBJ whole genome shotgun (WGS) entry which is preliminary data.</text>
</comment>
<dbReference type="InterPro" id="IPR037053">
    <property type="entry name" value="Phage_tail_collar_dom_sf"/>
</dbReference>
<evidence type="ECO:0000313" key="3">
    <source>
        <dbReference type="Proteomes" id="UP000539175"/>
    </source>
</evidence>
<protein>
    <submittedName>
        <fullName evidence="2">Microcystin-dependent protein</fullName>
    </submittedName>
</protein>
<dbReference type="EMBL" id="JACIIZ010000013">
    <property type="protein sequence ID" value="MBB6253714.1"/>
    <property type="molecule type" value="Genomic_DNA"/>
</dbReference>
<dbReference type="SUPFAM" id="SSF88874">
    <property type="entry name" value="Receptor-binding domain of short tail fibre protein gp12"/>
    <property type="match status" value="1"/>
</dbReference>
<proteinExistence type="predicted"/>
<sequence>MEPYVGEIRVFAGTFAPVNWLLCQGQTVSINQYQMLYSLLGTLYGGDGRTTFGIPNLSARVPVGRSNSVPPGLTQTYVMGAAGGQVQVTLTQANLPSHTHTLYASTNPATTTVPNPTVGFATASTGFNYYSTDTSTTATPAKEMISTSGYPSPQAHMNVMPSMGLIYIIATNGIYPDFN</sequence>
<evidence type="ECO:0000313" key="2">
    <source>
        <dbReference type="EMBL" id="MBB6253714.1"/>
    </source>
</evidence>